<feature type="signal peptide" evidence="4">
    <location>
        <begin position="1"/>
        <end position="23"/>
    </location>
</feature>
<dbReference type="GO" id="GO:0030288">
    <property type="term" value="C:outer membrane-bounded periplasmic space"/>
    <property type="evidence" value="ECO:0007669"/>
    <property type="project" value="UniProtKB-ARBA"/>
</dbReference>
<dbReference type="GO" id="GO:0015833">
    <property type="term" value="P:peptide transport"/>
    <property type="evidence" value="ECO:0007669"/>
    <property type="project" value="TreeGrafter"/>
</dbReference>
<dbReference type="Gene3D" id="3.40.190.10">
    <property type="entry name" value="Periplasmic binding protein-like II"/>
    <property type="match status" value="1"/>
</dbReference>
<evidence type="ECO:0000313" key="6">
    <source>
        <dbReference type="EMBL" id="SHG05764.1"/>
    </source>
</evidence>
<evidence type="ECO:0000256" key="4">
    <source>
        <dbReference type="SAM" id="SignalP"/>
    </source>
</evidence>
<dbReference type="RefSeq" id="WP_079599572.1">
    <property type="nucleotide sequence ID" value="NZ_LT670817.1"/>
</dbReference>
<keyword evidence="3 4" id="KW-0732">Signal</keyword>
<name>A0A1M5GPU2_9BRAD</name>
<dbReference type="InterPro" id="IPR039424">
    <property type="entry name" value="SBP_5"/>
</dbReference>
<evidence type="ECO:0000256" key="2">
    <source>
        <dbReference type="ARBA" id="ARBA00005695"/>
    </source>
</evidence>
<evidence type="ECO:0000256" key="1">
    <source>
        <dbReference type="ARBA" id="ARBA00004418"/>
    </source>
</evidence>
<dbReference type="InterPro" id="IPR000914">
    <property type="entry name" value="SBP_5_dom"/>
</dbReference>
<sequence>MRSVQALAAAVLSLLAVSDFAHAAEKQGGILRVYHRDSPGSASIHEGATYSVNIPFMPVFNNLVIYKQDVAQNSPDTIVPDLAESWGWSGDNKVLTFKLRQGVKWHDGKPFTSADVKCTFDMLMGKSQQKFRQNPRKSWYDEVNDVTTSGDFEVAFNLKRPQPALLALLASGYTPIYPCHVSPAEMRTHPIGTGPFKFVEFKANESIKLTRNPDYWKKGLPHLDGIEFTIIPNRSTAILAFVAGKFDMTFPTGISIPLLKDIKTQAPNAVCVVASTNVSTNIIVNSSAPPFDSLDIRRAMALALDRKAFVSILFEGQGDIGGTMLPAPEGLWGMPKDMLETIPGYGPDVEANREQARKLMQKAGYGPDKHLAVKVSTRNIADYRDPAVILIDQLKSIYIDGELEVVETANWFPKIARKDYTLGLNLTGNAVDDPDQSFYENYSCHSERNYTNYCNPGIEKLFDRESQETDIGKRKKLVWEIDKQLQEDVARPIIFHGRQGTCWQPYVKGVTIMVNSSYNGYRYEDVWLDK</sequence>
<dbReference type="SUPFAM" id="SSF53850">
    <property type="entry name" value="Periplasmic binding protein-like II"/>
    <property type="match status" value="1"/>
</dbReference>
<organism evidence="6 7">
    <name type="scientific">Bradyrhizobium erythrophlei</name>
    <dbReference type="NCBI Taxonomy" id="1437360"/>
    <lineage>
        <taxon>Bacteria</taxon>
        <taxon>Pseudomonadati</taxon>
        <taxon>Pseudomonadota</taxon>
        <taxon>Alphaproteobacteria</taxon>
        <taxon>Hyphomicrobiales</taxon>
        <taxon>Nitrobacteraceae</taxon>
        <taxon>Bradyrhizobium</taxon>
    </lineage>
</organism>
<dbReference type="PANTHER" id="PTHR30290:SF38">
    <property type="entry name" value="D,D-DIPEPTIDE-BINDING PERIPLASMIC PROTEIN DDPA-RELATED"/>
    <property type="match status" value="1"/>
</dbReference>
<proteinExistence type="inferred from homology"/>
<accession>A0A1M5GPU2</accession>
<evidence type="ECO:0000313" key="7">
    <source>
        <dbReference type="Proteomes" id="UP000189796"/>
    </source>
</evidence>
<dbReference type="CDD" id="cd08503">
    <property type="entry name" value="PBP2_NikA_DppA_OppA_like_17"/>
    <property type="match status" value="1"/>
</dbReference>
<protein>
    <submittedName>
        <fullName evidence="6">Peptide/nickel transport system substrate-binding protein</fullName>
    </submittedName>
</protein>
<dbReference type="OrthoDB" id="9803988at2"/>
<comment type="similarity">
    <text evidence="2">Belongs to the bacterial solute-binding protein 5 family.</text>
</comment>
<dbReference type="PIRSF" id="PIRSF002741">
    <property type="entry name" value="MppA"/>
    <property type="match status" value="1"/>
</dbReference>
<feature type="chain" id="PRO_5012838600" evidence="4">
    <location>
        <begin position="24"/>
        <end position="530"/>
    </location>
</feature>
<reference evidence="6 7" key="1">
    <citation type="submission" date="2016-11" db="EMBL/GenBank/DDBJ databases">
        <authorList>
            <person name="Jaros S."/>
            <person name="Januszkiewicz K."/>
            <person name="Wedrychowicz H."/>
        </authorList>
    </citation>
    <scope>NUCLEOTIDE SEQUENCE [LARGE SCALE GENOMIC DNA]</scope>
    <source>
        <strain evidence="6 7">GAS138</strain>
    </source>
</reference>
<dbReference type="EMBL" id="LT670817">
    <property type="protein sequence ID" value="SHG05764.1"/>
    <property type="molecule type" value="Genomic_DNA"/>
</dbReference>
<dbReference type="Pfam" id="PF00496">
    <property type="entry name" value="SBP_bac_5"/>
    <property type="match status" value="1"/>
</dbReference>
<dbReference type="GO" id="GO:0043190">
    <property type="term" value="C:ATP-binding cassette (ABC) transporter complex"/>
    <property type="evidence" value="ECO:0007669"/>
    <property type="project" value="InterPro"/>
</dbReference>
<dbReference type="GO" id="GO:1904680">
    <property type="term" value="F:peptide transmembrane transporter activity"/>
    <property type="evidence" value="ECO:0007669"/>
    <property type="project" value="TreeGrafter"/>
</dbReference>
<dbReference type="Proteomes" id="UP000189796">
    <property type="component" value="Chromosome I"/>
</dbReference>
<dbReference type="AlphaFoldDB" id="A0A1M5GPU2"/>
<dbReference type="InterPro" id="IPR030678">
    <property type="entry name" value="Peptide/Ni-bd"/>
</dbReference>
<feature type="domain" description="Solute-binding protein family 5" evidence="5">
    <location>
        <begin position="77"/>
        <end position="445"/>
    </location>
</feature>
<gene>
    <name evidence="6" type="ORF">SAMN05443248_0132</name>
</gene>
<dbReference type="PANTHER" id="PTHR30290">
    <property type="entry name" value="PERIPLASMIC BINDING COMPONENT OF ABC TRANSPORTER"/>
    <property type="match status" value="1"/>
</dbReference>
<dbReference type="Gene3D" id="3.10.105.10">
    <property type="entry name" value="Dipeptide-binding Protein, Domain 3"/>
    <property type="match status" value="1"/>
</dbReference>
<comment type="subcellular location">
    <subcellularLocation>
        <location evidence="1">Periplasm</location>
    </subcellularLocation>
</comment>
<evidence type="ECO:0000256" key="3">
    <source>
        <dbReference type="ARBA" id="ARBA00022729"/>
    </source>
</evidence>
<evidence type="ECO:0000259" key="5">
    <source>
        <dbReference type="Pfam" id="PF00496"/>
    </source>
</evidence>